<evidence type="ECO:0000256" key="1">
    <source>
        <dbReference type="SAM" id="MobiDB-lite"/>
    </source>
</evidence>
<dbReference type="EMBL" id="CBTK010000312">
    <property type="protein sequence ID" value="CDH47735.1"/>
    <property type="molecule type" value="Genomic_DNA"/>
</dbReference>
<gene>
    <name evidence="2" type="ORF">BN874_920001</name>
</gene>
<evidence type="ECO:0000313" key="2">
    <source>
        <dbReference type="EMBL" id="CDH47735.1"/>
    </source>
</evidence>
<proteinExistence type="predicted"/>
<protein>
    <submittedName>
        <fullName evidence="2">Uncharacterized protein</fullName>
    </submittedName>
</protein>
<reference evidence="2 3" key="1">
    <citation type="journal article" date="2014" name="ISME J.">
        <title>Candidatus Competibacter-lineage genomes retrieved from metagenomes reveal functional metabolic diversity.</title>
        <authorList>
            <person name="McIlroy S.J."/>
            <person name="Albertsen M."/>
            <person name="Andresen E.K."/>
            <person name="Saunders A.M."/>
            <person name="Kristiansen R."/>
            <person name="Stokholm-Bjerregaard M."/>
            <person name="Nielsen K.L."/>
            <person name="Nielsen P.H."/>
        </authorList>
    </citation>
    <scope>NUCLEOTIDE SEQUENCE [LARGE SCALE GENOMIC DNA]</scope>
    <source>
        <strain evidence="2 3">Run_B_J11</strain>
    </source>
</reference>
<feature type="compositionally biased region" description="Acidic residues" evidence="1">
    <location>
        <begin position="145"/>
        <end position="155"/>
    </location>
</feature>
<feature type="region of interest" description="Disordered" evidence="1">
    <location>
        <begin position="130"/>
        <end position="155"/>
    </location>
</feature>
<keyword evidence="3" id="KW-1185">Reference proteome</keyword>
<accession>A0A7U7GG90</accession>
<evidence type="ECO:0000313" key="3">
    <source>
        <dbReference type="Proteomes" id="UP000019184"/>
    </source>
</evidence>
<organism evidence="2 3">
    <name type="scientific">Candidatus Contendobacter odensis Run_B_J11</name>
    <dbReference type="NCBI Taxonomy" id="1400861"/>
    <lineage>
        <taxon>Bacteria</taxon>
        <taxon>Pseudomonadati</taxon>
        <taxon>Pseudomonadota</taxon>
        <taxon>Gammaproteobacteria</taxon>
        <taxon>Candidatus Competibacteraceae</taxon>
        <taxon>Candidatus Contendibacter</taxon>
    </lineage>
</organism>
<sequence>MTDEQVLKVLAVITAETLVAGSGLAERLGERLRIDMCRFWTPDETFLDLLTDKEALTRIAAEVGAAPSGKATGKELRGLIRRRLKGEGCPPVEGWLPRYFEFPTRGYTARPVSEARAAYDKLARCSGVNPEAAFEDESEGRAEDEAVFEVEETDG</sequence>
<comment type="caution">
    <text evidence="2">The sequence shown here is derived from an EMBL/GenBank/DDBJ whole genome shotgun (WGS) entry which is preliminary data.</text>
</comment>
<dbReference type="AlphaFoldDB" id="A0A7U7GG90"/>
<dbReference type="Proteomes" id="UP000019184">
    <property type="component" value="Unassembled WGS sequence"/>
</dbReference>
<name>A0A7U7GG90_9GAMM</name>